<dbReference type="Gene3D" id="1.10.150.240">
    <property type="entry name" value="Putative phosphatase, domain 2"/>
    <property type="match status" value="1"/>
</dbReference>
<dbReference type="SUPFAM" id="SSF56784">
    <property type="entry name" value="HAD-like"/>
    <property type="match status" value="1"/>
</dbReference>
<feature type="transmembrane region" description="Helical" evidence="1">
    <location>
        <begin position="515"/>
        <end position="534"/>
    </location>
</feature>
<gene>
    <name evidence="2" type="ORF">HK57_00537</name>
</gene>
<dbReference type="EMBL" id="JOMC01000063">
    <property type="protein sequence ID" value="KIA75676.1"/>
    <property type="molecule type" value="Genomic_DNA"/>
</dbReference>
<dbReference type="InterPro" id="IPR036412">
    <property type="entry name" value="HAD-like_sf"/>
</dbReference>
<keyword evidence="1" id="KW-0812">Transmembrane</keyword>
<dbReference type="Proteomes" id="UP000053475">
    <property type="component" value="Unassembled WGS sequence"/>
</dbReference>
<dbReference type="InterPro" id="IPR006439">
    <property type="entry name" value="HAD-SF_hydro_IA"/>
</dbReference>
<reference evidence="2 3" key="1">
    <citation type="submission" date="2014-11" db="EMBL/GenBank/DDBJ databases">
        <title>Genomics derived discovery of secondary metabolites biosynthetic gene clusters in Aspergillus ustus.</title>
        <authorList>
            <person name="Pi B."/>
            <person name="Dai F."/>
            <person name="Song X."/>
            <person name="Zhu C."/>
            <person name="Li H."/>
            <person name="Yu D."/>
        </authorList>
    </citation>
    <scope>NUCLEOTIDE SEQUENCE [LARGE SCALE GENOMIC DNA]</scope>
    <source>
        <strain evidence="2 3">3.3904</strain>
    </source>
</reference>
<dbReference type="NCBIfam" id="TIGR01509">
    <property type="entry name" value="HAD-SF-IA-v3"/>
    <property type="match status" value="1"/>
</dbReference>
<dbReference type="GO" id="GO:0016791">
    <property type="term" value="F:phosphatase activity"/>
    <property type="evidence" value="ECO:0007669"/>
    <property type="project" value="UniProtKB-ARBA"/>
</dbReference>
<accession>A0A0C1BVY1</accession>
<organism evidence="2 3">
    <name type="scientific">Aspergillus ustus</name>
    <dbReference type="NCBI Taxonomy" id="40382"/>
    <lineage>
        <taxon>Eukaryota</taxon>
        <taxon>Fungi</taxon>
        <taxon>Dikarya</taxon>
        <taxon>Ascomycota</taxon>
        <taxon>Pezizomycotina</taxon>
        <taxon>Eurotiomycetes</taxon>
        <taxon>Eurotiomycetidae</taxon>
        <taxon>Eurotiales</taxon>
        <taxon>Aspergillaceae</taxon>
        <taxon>Aspergillus</taxon>
        <taxon>Aspergillus subgen. Nidulantes</taxon>
    </lineage>
</organism>
<keyword evidence="1" id="KW-0472">Membrane</keyword>
<dbReference type="PANTHER" id="PTHR43611:SF3">
    <property type="entry name" value="FLAVIN MONONUCLEOTIDE HYDROLASE 1, CHLOROPLATIC"/>
    <property type="match status" value="1"/>
</dbReference>
<keyword evidence="1" id="KW-1133">Transmembrane helix</keyword>
<evidence type="ECO:0000313" key="2">
    <source>
        <dbReference type="EMBL" id="KIA75676.1"/>
    </source>
</evidence>
<evidence type="ECO:0000256" key="1">
    <source>
        <dbReference type="SAM" id="Phobius"/>
    </source>
</evidence>
<dbReference type="SFLD" id="SFLDS00003">
    <property type="entry name" value="Haloacid_Dehalogenase"/>
    <property type="match status" value="1"/>
</dbReference>
<dbReference type="AlphaFoldDB" id="A0A0C1BVY1"/>
<dbReference type="InterPro" id="IPR023198">
    <property type="entry name" value="PGP-like_dom2"/>
</dbReference>
<dbReference type="SFLD" id="SFLDG01129">
    <property type="entry name" value="C1.5:_HAD__Beta-PGM__Phosphata"/>
    <property type="match status" value="1"/>
</dbReference>
<keyword evidence="3" id="KW-1185">Reference proteome</keyword>
<dbReference type="Pfam" id="PF13419">
    <property type="entry name" value="HAD_2"/>
    <property type="match status" value="1"/>
</dbReference>
<comment type="caution">
    <text evidence="2">The sequence shown here is derived from an EMBL/GenBank/DDBJ whole genome shotgun (WGS) entry which is preliminary data.</text>
</comment>
<dbReference type="PANTHER" id="PTHR43611">
    <property type="entry name" value="ALPHA-D-GLUCOSE 1-PHOSPHATE PHOSPHATASE"/>
    <property type="match status" value="1"/>
</dbReference>
<proteinExistence type="predicted"/>
<protein>
    <recommendedName>
        <fullName evidence="4">HAD-like protein</fullName>
    </recommendedName>
</protein>
<evidence type="ECO:0000313" key="3">
    <source>
        <dbReference type="Proteomes" id="UP000053475"/>
    </source>
</evidence>
<dbReference type="InterPro" id="IPR023214">
    <property type="entry name" value="HAD_sf"/>
</dbReference>
<name>A0A0C1BVY1_ASPUT</name>
<dbReference type="Gene3D" id="3.40.50.1000">
    <property type="entry name" value="HAD superfamily/HAD-like"/>
    <property type="match status" value="1"/>
</dbReference>
<sequence length="543" mass="59920">MVRALILDLGDVLFNWDAPKSTPVSRKTLSQMLHSDIWGEYECGQLTEPESYKALASRYSCQAQDVADTFYLARESLRLDATFKTFLQDLKQRANGSLRVYGMSNISQPDYEVLLSKADDLSLFDKIFPSGHVGMRKPDLAFFRHVLREISTASEDIVFVDDNLENVTSARSLGMQGIVFRDKEDVQRQLRNLFGSPAERGREYLSINKTKLQSVTTTNIPILDNFGQLLILEATRDPDLVSMHPGQRTWNFFIGSPTLTTDAFPDDMDTTSLGLSIIPPSPEIAASVMDEIVTRLNKDGIVPTYFDSTRPRVDPIVCVNVLTLFAKYGREDELSGTIAWVRDVLYHRAYLAGTRYYASPEAFLFFFTRFTRNLRPGPRKQELTALLSQRLQERNKTPVDALALSMRIIACLTLGIESPADDVATLTGMQCGDGGWPACVIYKYGAGGLGITNRGVSTAFAVKAITTTPLAVQPEVSVSAGAGGSSRPVGADAAAVSLRPRWRAVVQSLHPLSRVGGLVAVIFAALHFNLAWLYNVSLASRIV</sequence>
<evidence type="ECO:0008006" key="4">
    <source>
        <dbReference type="Google" id="ProtNLM"/>
    </source>
</evidence>
<dbReference type="InterPro" id="IPR041492">
    <property type="entry name" value="HAD_2"/>
</dbReference>
<dbReference type="CDD" id="cd02603">
    <property type="entry name" value="HAD_sEH-N_like"/>
    <property type="match status" value="1"/>
</dbReference>